<protein>
    <recommendedName>
        <fullName evidence="2">Phospholipid scramblase</fullName>
    </recommendedName>
</protein>
<keyword evidence="2" id="KW-0106">Calcium</keyword>
<dbReference type="AlphaFoldDB" id="A0A2G8JEI1"/>
<gene>
    <name evidence="3" type="ORF">BSL78_29036</name>
</gene>
<name>A0A2G8JEI1_STIJA</name>
<reference evidence="3 4" key="1">
    <citation type="journal article" date="2017" name="PLoS Biol.">
        <title>The sea cucumber genome provides insights into morphological evolution and visceral regeneration.</title>
        <authorList>
            <person name="Zhang X."/>
            <person name="Sun L."/>
            <person name="Yuan J."/>
            <person name="Sun Y."/>
            <person name="Gao Y."/>
            <person name="Zhang L."/>
            <person name="Li S."/>
            <person name="Dai H."/>
            <person name="Hamel J.F."/>
            <person name="Liu C."/>
            <person name="Yu Y."/>
            <person name="Liu S."/>
            <person name="Lin W."/>
            <person name="Guo K."/>
            <person name="Jin S."/>
            <person name="Xu P."/>
            <person name="Storey K.B."/>
            <person name="Huan P."/>
            <person name="Zhang T."/>
            <person name="Zhou Y."/>
            <person name="Zhang J."/>
            <person name="Lin C."/>
            <person name="Li X."/>
            <person name="Xing L."/>
            <person name="Huo D."/>
            <person name="Sun M."/>
            <person name="Wang L."/>
            <person name="Mercier A."/>
            <person name="Li F."/>
            <person name="Yang H."/>
            <person name="Xiang J."/>
        </authorList>
    </citation>
    <scope>NUCLEOTIDE SEQUENCE [LARGE SCALE GENOMIC DNA]</scope>
    <source>
        <strain evidence="3">Shaxun</strain>
        <tissue evidence="3">Muscle</tissue>
    </source>
</reference>
<dbReference type="GO" id="GO:0005886">
    <property type="term" value="C:plasma membrane"/>
    <property type="evidence" value="ECO:0007669"/>
    <property type="project" value="TreeGrafter"/>
</dbReference>
<evidence type="ECO:0000313" key="3">
    <source>
        <dbReference type="EMBL" id="PIK34142.1"/>
    </source>
</evidence>
<comment type="similarity">
    <text evidence="1 2">Belongs to the phospholipid scramblase family.</text>
</comment>
<dbReference type="Pfam" id="PF03803">
    <property type="entry name" value="Scramblase"/>
    <property type="match status" value="1"/>
</dbReference>
<proteinExistence type="inferred from homology"/>
<accession>A0A2G8JEI1</accession>
<dbReference type="GO" id="GO:0017128">
    <property type="term" value="F:phospholipid scramblase activity"/>
    <property type="evidence" value="ECO:0007669"/>
    <property type="project" value="InterPro"/>
</dbReference>
<keyword evidence="4" id="KW-1185">Reference proteome</keyword>
<dbReference type="OrthoDB" id="191150at2759"/>
<evidence type="ECO:0000313" key="4">
    <source>
        <dbReference type="Proteomes" id="UP000230750"/>
    </source>
</evidence>
<keyword evidence="2" id="KW-0564">Palmitate</keyword>
<comment type="cofactor">
    <cofactor evidence="2">
        <name>Ca(2+)</name>
        <dbReference type="ChEBI" id="CHEBI:29108"/>
    </cofactor>
</comment>
<dbReference type="Proteomes" id="UP000230750">
    <property type="component" value="Unassembled WGS sequence"/>
</dbReference>
<dbReference type="PANTHER" id="PTHR23248:SF63">
    <property type="entry name" value="PHOSPHOLIPID SCRAMBLASE"/>
    <property type="match status" value="1"/>
</dbReference>
<evidence type="ECO:0000256" key="2">
    <source>
        <dbReference type="RuleBase" id="RU363116"/>
    </source>
</evidence>
<comment type="function">
    <text evidence="2">May mediate accelerated ATP-independent bidirectional transbilayer migration of phospholipids upon binding calcium ions that results in a loss of phospholipid asymmetry in the plasma membrane.</text>
</comment>
<sequence>MANTPQFGMTGVTAVTSPPGLALPTLQVPGAALSWMDRPPAAIGCPPGLEYLSQLDQVLVHQQVDMEEVLTNLGTPNKYHVKNILGQQIFFAFEEAYRGALHFSGNKRGFVIHVMDNMNQEVMKVSREYKYCVGCCCACCAGCCNGEKCASKVSVEAPPGCTIGYVIQRPSLCGDHLAVLDENHETLLKIRGPGCKCRSIYSDIELKVLSSDENEELGKISKQWAGNVQEVYTNADNFGIQFQMNLEVKSKAILIGALFLIDFMFFEEQPIRQQGTNQRR</sequence>
<dbReference type="InterPro" id="IPR005552">
    <property type="entry name" value="Scramblase"/>
</dbReference>
<evidence type="ECO:0000256" key="1">
    <source>
        <dbReference type="ARBA" id="ARBA00005350"/>
    </source>
</evidence>
<dbReference type="PANTHER" id="PTHR23248">
    <property type="entry name" value="PHOSPHOLIPID SCRAMBLASE-RELATED"/>
    <property type="match status" value="1"/>
</dbReference>
<keyword evidence="2" id="KW-0449">Lipoprotein</keyword>
<organism evidence="3 4">
    <name type="scientific">Stichopus japonicus</name>
    <name type="common">Sea cucumber</name>
    <dbReference type="NCBI Taxonomy" id="307972"/>
    <lineage>
        <taxon>Eukaryota</taxon>
        <taxon>Metazoa</taxon>
        <taxon>Echinodermata</taxon>
        <taxon>Eleutherozoa</taxon>
        <taxon>Echinozoa</taxon>
        <taxon>Holothuroidea</taxon>
        <taxon>Aspidochirotacea</taxon>
        <taxon>Aspidochirotida</taxon>
        <taxon>Stichopodidae</taxon>
        <taxon>Apostichopus</taxon>
    </lineage>
</organism>
<dbReference type="EMBL" id="MRZV01002269">
    <property type="protein sequence ID" value="PIK34142.1"/>
    <property type="molecule type" value="Genomic_DNA"/>
</dbReference>
<comment type="caution">
    <text evidence="3">The sequence shown here is derived from an EMBL/GenBank/DDBJ whole genome shotgun (WGS) entry which is preliminary data.</text>
</comment>